<dbReference type="PANTHER" id="PTHR16026:SF0">
    <property type="entry name" value="CARTILAGE ACIDIC PROTEIN 1"/>
    <property type="match status" value="1"/>
</dbReference>
<dbReference type="InterPro" id="IPR011519">
    <property type="entry name" value="UnbV_ASPIC"/>
</dbReference>
<reference key="1">
    <citation type="submission" date="2010-11" db="EMBL/GenBank/DDBJ databases">
        <title>The complete sequence of chromosome of Isophaera pallida ATCC 43644.</title>
        <authorList>
            <consortium name="US DOE Joint Genome Institute (JGI-PGF)"/>
            <person name="Lucas S."/>
            <person name="Copeland A."/>
            <person name="Lapidus A."/>
            <person name="Bruce D."/>
            <person name="Goodwin L."/>
            <person name="Pitluck S."/>
            <person name="Kyrpides N."/>
            <person name="Mavromatis K."/>
            <person name="Pagani I."/>
            <person name="Ivanova N."/>
            <person name="Saunders E."/>
            <person name="Brettin T."/>
            <person name="Detter J.C."/>
            <person name="Han C."/>
            <person name="Tapia R."/>
            <person name="Land M."/>
            <person name="Hauser L."/>
            <person name="Markowitz V."/>
            <person name="Cheng J.-F."/>
            <person name="Hugenholtz P."/>
            <person name="Woyke T."/>
            <person name="Wu D."/>
            <person name="Eisen J.A."/>
        </authorList>
    </citation>
    <scope>NUCLEOTIDE SEQUENCE</scope>
    <source>
        <strain>ATCC 43644</strain>
    </source>
</reference>
<dbReference type="EMBL" id="CP002353">
    <property type="protein sequence ID" value="ADV62547.1"/>
    <property type="molecule type" value="Genomic_DNA"/>
</dbReference>
<reference evidence="4 5" key="2">
    <citation type="journal article" date="2011" name="Stand. Genomic Sci.">
        <title>Complete genome sequence of Isosphaera pallida type strain (IS1B).</title>
        <authorList>
            <consortium name="US DOE Joint Genome Institute (JGI-PGF)"/>
            <person name="Goker M."/>
            <person name="Cleland D."/>
            <person name="Saunders E."/>
            <person name="Lapidus A."/>
            <person name="Nolan M."/>
            <person name="Lucas S."/>
            <person name="Hammon N."/>
            <person name="Deshpande S."/>
            <person name="Cheng J.F."/>
            <person name="Tapia R."/>
            <person name="Han C."/>
            <person name="Goodwin L."/>
            <person name="Pitluck S."/>
            <person name="Liolios K."/>
            <person name="Pagani I."/>
            <person name="Ivanova N."/>
            <person name="Mavromatis K."/>
            <person name="Pati A."/>
            <person name="Chen A."/>
            <person name="Palaniappan K."/>
            <person name="Land M."/>
            <person name="Hauser L."/>
            <person name="Chang Y.J."/>
            <person name="Jeffries C.D."/>
            <person name="Detter J.C."/>
            <person name="Beck B."/>
            <person name="Woyke T."/>
            <person name="Bristow J."/>
            <person name="Eisen J.A."/>
            <person name="Markowitz V."/>
            <person name="Hugenholtz P."/>
            <person name="Kyrpides N.C."/>
            <person name="Klenk H.P."/>
        </authorList>
    </citation>
    <scope>NUCLEOTIDE SEQUENCE [LARGE SCALE GENOMIC DNA]</scope>
    <source>
        <strain evidence="5">ATCC 43644 / DSM 9630 / IS1B</strain>
    </source>
</reference>
<dbReference type="HOGENOM" id="CLU_017657_0_0_0"/>
<evidence type="ECO:0000259" key="3">
    <source>
        <dbReference type="Pfam" id="PF07593"/>
    </source>
</evidence>
<keyword evidence="1" id="KW-0732">Signal</keyword>
<name>E8R328_ISOPI</name>
<dbReference type="Gene3D" id="2.130.10.130">
    <property type="entry name" value="Integrin alpha, N-terminal"/>
    <property type="match status" value="2"/>
</dbReference>
<accession>E8R328</accession>
<keyword evidence="5" id="KW-1185">Reference proteome</keyword>
<organism evidence="4 5">
    <name type="scientific">Isosphaera pallida (strain ATCC 43644 / DSM 9630 / IS1B)</name>
    <dbReference type="NCBI Taxonomy" id="575540"/>
    <lineage>
        <taxon>Bacteria</taxon>
        <taxon>Pseudomonadati</taxon>
        <taxon>Planctomycetota</taxon>
        <taxon>Planctomycetia</taxon>
        <taxon>Isosphaerales</taxon>
        <taxon>Isosphaeraceae</taxon>
        <taxon>Isosphaera</taxon>
    </lineage>
</organism>
<dbReference type="InterPro" id="IPR027039">
    <property type="entry name" value="Crtac1"/>
</dbReference>
<dbReference type="InterPro" id="IPR013517">
    <property type="entry name" value="FG-GAP"/>
</dbReference>
<dbReference type="AlphaFoldDB" id="E8R328"/>
<dbReference type="InterPro" id="IPR028994">
    <property type="entry name" value="Integrin_alpha_N"/>
</dbReference>
<dbReference type="Proteomes" id="UP000008631">
    <property type="component" value="Chromosome"/>
</dbReference>
<dbReference type="Pfam" id="PF13517">
    <property type="entry name" value="FG-GAP_3"/>
    <property type="match status" value="1"/>
</dbReference>
<dbReference type="Pfam" id="PF07593">
    <property type="entry name" value="UnbV_ASPIC"/>
    <property type="match status" value="1"/>
</dbReference>
<dbReference type="OrthoDB" id="5287961at2"/>
<dbReference type="KEGG" id="ipa:Isop_1967"/>
<evidence type="ECO:0000256" key="2">
    <source>
        <dbReference type="SAM" id="MobiDB-lite"/>
    </source>
</evidence>
<dbReference type="InParanoid" id="E8R328"/>
<sequence>MVLIRPRGVVALTALELMVGLGAPPQGESPTEWFDDQASSWGLTVFQYVDGSRGRRDLVEIMGGGVALADFDDDGRLDVWLANGGPIGPGSPPDDPPSALFLQTRPGRFLPADPPIPGPSYAMGAAVGDFDGDGRRDLLVTGWRGLALLRNLGGGRFEETSDRLEFSQVKNVPKLDELWTTSAAWGDLDGDGDLDLYICAYVHYDPTRAPYCAAPDGRRDYCGPLDFAAQRDLLFRNDGGRLVEVGETLEIDQPPRRGLGVVVADVNDDGQLDLFIANDAEPARLWLNRGHWVFEEVGELAGVAFDAHGQPPAGMGVVWADLIAEPHHQPTRFDLAVANFFGRGTLVYRNLGAATFQEVSESSGLSGATRDVLGFGLVALDVDRDGRLDLVQANGHVLDRDRLGEPFRQPLRWMRSVGPSRFVAQTQAWANPPRLGRGLAVGDVNNDGLPDLVTTRLDGPPALLIARAHNRPGLTIRLRPRPGQADPPIGARVVVHLASDDGSARDHVGVVVGGGSYLSASDDALFVPLPHGQRVASLKVVWPSGETQEFDPMIPSADQERERSFQRIQIDQHQSRYRSPEVRPGLKRGNP</sequence>
<dbReference type="PANTHER" id="PTHR16026">
    <property type="entry name" value="CARTILAGE ACIDIC PROTEIN 1"/>
    <property type="match status" value="1"/>
</dbReference>
<evidence type="ECO:0000313" key="5">
    <source>
        <dbReference type="Proteomes" id="UP000008631"/>
    </source>
</evidence>
<evidence type="ECO:0000313" key="4">
    <source>
        <dbReference type="EMBL" id="ADV62547.1"/>
    </source>
</evidence>
<dbReference type="SUPFAM" id="SSF69318">
    <property type="entry name" value="Integrin alpha N-terminal domain"/>
    <property type="match status" value="1"/>
</dbReference>
<feature type="region of interest" description="Disordered" evidence="2">
    <location>
        <begin position="568"/>
        <end position="591"/>
    </location>
</feature>
<evidence type="ECO:0000256" key="1">
    <source>
        <dbReference type="ARBA" id="ARBA00022729"/>
    </source>
</evidence>
<gene>
    <name evidence="4" type="ordered locus">Isop_1967</name>
</gene>
<proteinExistence type="predicted"/>
<dbReference type="eggNOG" id="COG0457">
    <property type="taxonomic scope" value="Bacteria"/>
</dbReference>
<protein>
    <submittedName>
        <fullName evidence="4">ASPIC/UnbV domain protein</fullName>
    </submittedName>
</protein>
<dbReference type="STRING" id="575540.Isop_1967"/>
<dbReference type="RefSeq" id="WP_013564835.1">
    <property type="nucleotide sequence ID" value="NC_014962.1"/>
</dbReference>
<feature type="domain" description="ASPIC/UnbV" evidence="3">
    <location>
        <begin position="489"/>
        <end position="552"/>
    </location>
</feature>